<feature type="domain" description="Gfo/Idh/MocA-like oxidoreductase bacterial type C-terminal" evidence="2">
    <location>
        <begin position="175"/>
        <end position="413"/>
    </location>
</feature>
<dbReference type="InterPro" id="IPR036291">
    <property type="entry name" value="NAD(P)-bd_dom_sf"/>
</dbReference>
<feature type="domain" description="Gfo/Idh/MocA-like oxidoreductase N-terminal" evidence="1">
    <location>
        <begin position="86"/>
        <end position="159"/>
    </location>
</feature>
<dbReference type="PANTHER" id="PTHR43818">
    <property type="entry name" value="BCDNA.GH03377"/>
    <property type="match status" value="1"/>
</dbReference>
<dbReference type="PANTHER" id="PTHR43818:SF5">
    <property type="entry name" value="OXIDOREDUCTASE FAMILY PROTEIN"/>
    <property type="match status" value="1"/>
</dbReference>
<dbReference type="InterPro" id="IPR050463">
    <property type="entry name" value="Gfo/Idh/MocA_oxidrdct_glycsds"/>
</dbReference>
<dbReference type="PROSITE" id="PS51318">
    <property type="entry name" value="TAT"/>
    <property type="match status" value="1"/>
</dbReference>
<name>A0A382AJJ3_9ZZZZ</name>
<dbReference type="AlphaFoldDB" id="A0A382AJJ3"/>
<evidence type="ECO:0000313" key="3">
    <source>
        <dbReference type="EMBL" id="SVB01676.1"/>
    </source>
</evidence>
<evidence type="ECO:0000259" key="2">
    <source>
        <dbReference type="Pfam" id="PF19051"/>
    </source>
</evidence>
<sequence length="414" mass="45928">MPRKASPLSRRRFIKTSSAAVTAAATCQIVPRHVVGGPGKVPPSETFGGALIGVGGRGPGTYKSMCRGLNVRQLALCDVKFLERADNKKIYTDFRRVLERKDIDLVAIATPPHWHALISIAAAEAGKDVLCEKPMTRFIAEGRAVVNAFKRYNRVFQIGTFGRFGSSHNRGNINTHKIMRSGLLNPCKAVHIKAGGLKVKQWSGDPGLLPQPVPKNLDWDFYCGPAPLKPYVRPRTGGTHRGYWDYEGGGLSDMAQHHFDPIQWTFGKDDTSPVEIEAHAPPPHPECTGMWGWVELKYADGLTFVMDSREWGEPYSRKKERVVSLNDLSPSDRKKVEAMPDPTPLLSFAEAVKTRGKPGGHAEAAHRCAAMLHLANITIRVRRKIKYDPVKEEIIGDLEANRFVNPPTRAPWHL</sequence>
<protein>
    <recommendedName>
        <fullName evidence="4">Gfo/Idh/MocA-like oxidoreductase N-terminal domain-containing protein</fullName>
    </recommendedName>
</protein>
<reference evidence="3" key="1">
    <citation type="submission" date="2018-05" db="EMBL/GenBank/DDBJ databases">
        <authorList>
            <person name="Lanie J.A."/>
            <person name="Ng W.-L."/>
            <person name="Kazmierczak K.M."/>
            <person name="Andrzejewski T.M."/>
            <person name="Davidsen T.M."/>
            <person name="Wayne K.J."/>
            <person name="Tettelin H."/>
            <person name="Glass J.I."/>
            <person name="Rusch D."/>
            <person name="Podicherti R."/>
            <person name="Tsui H.-C.T."/>
            <person name="Winkler M.E."/>
        </authorList>
    </citation>
    <scope>NUCLEOTIDE SEQUENCE</scope>
</reference>
<accession>A0A382AJJ3</accession>
<dbReference type="EMBL" id="UINC01025671">
    <property type="protein sequence ID" value="SVB01676.1"/>
    <property type="molecule type" value="Genomic_DNA"/>
</dbReference>
<dbReference type="Gene3D" id="3.30.360.10">
    <property type="entry name" value="Dihydrodipicolinate Reductase, domain 2"/>
    <property type="match status" value="1"/>
</dbReference>
<dbReference type="SUPFAM" id="SSF51735">
    <property type="entry name" value="NAD(P)-binding Rossmann-fold domains"/>
    <property type="match status" value="1"/>
</dbReference>
<dbReference type="SUPFAM" id="SSF55347">
    <property type="entry name" value="Glyceraldehyde-3-phosphate dehydrogenase-like, C-terminal domain"/>
    <property type="match status" value="1"/>
</dbReference>
<evidence type="ECO:0000259" key="1">
    <source>
        <dbReference type="Pfam" id="PF01408"/>
    </source>
</evidence>
<dbReference type="InterPro" id="IPR019546">
    <property type="entry name" value="TAT_signal_bac_arc"/>
</dbReference>
<dbReference type="InterPro" id="IPR000683">
    <property type="entry name" value="Gfo/Idh/MocA-like_OxRdtase_N"/>
</dbReference>
<dbReference type="Pfam" id="PF19051">
    <property type="entry name" value="GFO_IDH_MocA_C2"/>
    <property type="match status" value="1"/>
</dbReference>
<gene>
    <name evidence="3" type="ORF">METZ01_LOCUS154530</name>
</gene>
<organism evidence="3">
    <name type="scientific">marine metagenome</name>
    <dbReference type="NCBI Taxonomy" id="408172"/>
    <lineage>
        <taxon>unclassified sequences</taxon>
        <taxon>metagenomes</taxon>
        <taxon>ecological metagenomes</taxon>
    </lineage>
</organism>
<dbReference type="InterPro" id="IPR043906">
    <property type="entry name" value="Gfo/Idh/MocA_OxRdtase_bact_C"/>
</dbReference>
<evidence type="ECO:0008006" key="4">
    <source>
        <dbReference type="Google" id="ProtNLM"/>
    </source>
</evidence>
<dbReference type="NCBIfam" id="TIGR01409">
    <property type="entry name" value="TAT_signal_seq"/>
    <property type="match status" value="1"/>
</dbReference>
<dbReference type="GO" id="GO:0000166">
    <property type="term" value="F:nucleotide binding"/>
    <property type="evidence" value="ECO:0007669"/>
    <property type="project" value="InterPro"/>
</dbReference>
<dbReference type="Pfam" id="PF01408">
    <property type="entry name" value="GFO_IDH_MocA"/>
    <property type="match status" value="1"/>
</dbReference>
<proteinExistence type="predicted"/>
<dbReference type="InterPro" id="IPR006311">
    <property type="entry name" value="TAT_signal"/>
</dbReference>
<dbReference type="Gene3D" id="3.40.50.720">
    <property type="entry name" value="NAD(P)-binding Rossmann-like Domain"/>
    <property type="match status" value="1"/>
</dbReference>